<sequence>MMERPSTDDYLDDLTTLDMYGRPRRQEPTGCHTHDLMSWSATDDCLDDLSTLDLYGRPKRRVSTGGGIPGETPVEAEIADIDPEALAPLAETTAEHESGLVSVANPQGTVSVSTDMGGRIHRVELSTGATSMREQELADEIVVIAHLARQRARSAQYTLLLDTLAETPLQDPESRPALMEFVTKATRVATPEEAAAAEAKVFATRYARY</sequence>
<organism evidence="2 3">
    <name type="scientific">Mycobacterium kansasii</name>
    <dbReference type="NCBI Taxonomy" id="1768"/>
    <lineage>
        <taxon>Bacteria</taxon>
        <taxon>Bacillati</taxon>
        <taxon>Actinomycetota</taxon>
        <taxon>Actinomycetes</taxon>
        <taxon>Mycobacteriales</taxon>
        <taxon>Mycobacteriaceae</taxon>
        <taxon>Mycobacterium</taxon>
    </lineage>
</organism>
<feature type="region of interest" description="Disordered" evidence="1">
    <location>
        <begin position="1"/>
        <end position="31"/>
    </location>
</feature>
<dbReference type="AlphaFoldDB" id="A0A1V3XA05"/>
<name>A0A1V3XA05_MYCKA</name>
<evidence type="ECO:0000313" key="3">
    <source>
        <dbReference type="Proteomes" id="UP000189229"/>
    </source>
</evidence>
<accession>A0A1V3XA05</accession>
<protein>
    <submittedName>
        <fullName evidence="2">ESX-1 secretion-associated protein EspD</fullName>
    </submittedName>
</protein>
<comment type="caution">
    <text evidence="2">The sequence shown here is derived from an EMBL/GenBank/DDBJ whole genome shotgun (WGS) entry which is preliminary data.</text>
</comment>
<dbReference type="Proteomes" id="UP000189229">
    <property type="component" value="Unassembled WGS sequence"/>
</dbReference>
<gene>
    <name evidence="2" type="ORF">BZL30_3149</name>
</gene>
<evidence type="ECO:0000256" key="1">
    <source>
        <dbReference type="SAM" id="MobiDB-lite"/>
    </source>
</evidence>
<evidence type="ECO:0000313" key="2">
    <source>
        <dbReference type="EMBL" id="OOK75967.1"/>
    </source>
</evidence>
<proteinExistence type="predicted"/>
<dbReference type="EMBL" id="MVBM01000003">
    <property type="protein sequence ID" value="OOK75967.1"/>
    <property type="molecule type" value="Genomic_DNA"/>
</dbReference>
<reference evidence="2 3" key="1">
    <citation type="submission" date="2017-02" db="EMBL/GenBank/DDBJ databases">
        <title>Complete genome sequences of Mycobacterium kansasii strains isolated from rhesus macaques.</title>
        <authorList>
            <person name="Panda A."/>
            <person name="Nagaraj S."/>
            <person name="Zhao X."/>
            <person name="Tettelin H."/>
            <person name="Detolla L.J."/>
        </authorList>
    </citation>
    <scope>NUCLEOTIDE SEQUENCE [LARGE SCALE GENOMIC DNA]</scope>
    <source>
        <strain evidence="2 3">11-3813</strain>
    </source>
</reference>